<dbReference type="Proteomes" id="UP000786811">
    <property type="component" value="Unassembled WGS sequence"/>
</dbReference>
<dbReference type="OrthoDB" id="7357196at2759"/>
<dbReference type="PANTHER" id="PTHR22801:SF63">
    <property type="entry name" value="C-TYPE LECTIN DOMAIN-CONTAINING PROTEIN"/>
    <property type="match status" value="1"/>
</dbReference>
<name>A0A8J2HSH9_COTCN</name>
<dbReference type="EMBL" id="CAJNRD030001124">
    <property type="protein sequence ID" value="CAG5106884.1"/>
    <property type="molecule type" value="Genomic_DNA"/>
</dbReference>
<feature type="domain" description="C-type lectin" evidence="1">
    <location>
        <begin position="19"/>
        <end position="142"/>
    </location>
</feature>
<dbReference type="SMART" id="SM00034">
    <property type="entry name" value="CLECT"/>
    <property type="match status" value="1"/>
</dbReference>
<gene>
    <name evidence="2" type="ORF">HICCMSTLAB_LOCUS12483</name>
</gene>
<protein>
    <submittedName>
        <fullName evidence="2">Similar to Hemolymph lipopolysaccharide-binding protein (Periplaneta americana)</fullName>
    </submittedName>
</protein>
<dbReference type="InterPro" id="IPR001304">
    <property type="entry name" value="C-type_lectin-like"/>
</dbReference>
<reference evidence="2" key="1">
    <citation type="submission" date="2021-04" db="EMBL/GenBank/DDBJ databases">
        <authorList>
            <person name="Chebbi M.A.C M."/>
        </authorList>
    </citation>
    <scope>NUCLEOTIDE SEQUENCE</scope>
</reference>
<dbReference type="Gene3D" id="3.10.100.10">
    <property type="entry name" value="Mannose-Binding Protein A, subunit A"/>
    <property type="match status" value="1"/>
</dbReference>
<dbReference type="InterPro" id="IPR050801">
    <property type="entry name" value="Ca-Dep_Lectins_ImmuneDev"/>
</dbReference>
<evidence type="ECO:0000313" key="2">
    <source>
        <dbReference type="EMBL" id="CAG5106884.1"/>
    </source>
</evidence>
<sequence>MSCCDLLEDYQYFQGIGTYKLHTRGATFFRARQICKEEGGHLAIINSLAEEKVLLDLFKRPEKFVNVMSNERALLGIHDIFAEGEWETIFGQSLYRTGFSKWSNNWNGQPDDSKHILNCGFLLKSGGLDDDLCDAQHPFFCEIPEYCVAYL</sequence>
<dbReference type="SUPFAM" id="SSF56436">
    <property type="entry name" value="C-type lectin-like"/>
    <property type="match status" value="1"/>
</dbReference>
<dbReference type="PANTHER" id="PTHR22801">
    <property type="entry name" value="LITHOSTATHINE"/>
    <property type="match status" value="1"/>
</dbReference>
<dbReference type="CDD" id="cd00037">
    <property type="entry name" value="CLECT"/>
    <property type="match status" value="1"/>
</dbReference>
<comment type="caution">
    <text evidence="2">The sequence shown here is derived from an EMBL/GenBank/DDBJ whole genome shotgun (WGS) entry which is preliminary data.</text>
</comment>
<dbReference type="PROSITE" id="PS50041">
    <property type="entry name" value="C_TYPE_LECTIN_2"/>
    <property type="match status" value="1"/>
</dbReference>
<dbReference type="InterPro" id="IPR016186">
    <property type="entry name" value="C-type_lectin-like/link_sf"/>
</dbReference>
<evidence type="ECO:0000313" key="3">
    <source>
        <dbReference type="Proteomes" id="UP000786811"/>
    </source>
</evidence>
<evidence type="ECO:0000259" key="1">
    <source>
        <dbReference type="PROSITE" id="PS50041"/>
    </source>
</evidence>
<keyword evidence="3" id="KW-1185">Reference proteome</keyword>
<accession>A0A8J2HSH9</accession>
<proteinExistence type="predicted"/>
<organism evidence="2 3">
    <name type="scientific">Cotesia congregata</name>
    <name type="common">Parasitoid wasp</name>
    <name type="synonym">Apanteles congregatus</name>
    <dbReference type="NCBI Taxonomy" id="51543"/>
    <lineage>
        <taxon>Eukaryota</taxon>
        <taxon>Metazoa</taxon>
        <taxon>Ecdysozoa</taxon>
        <taxon>Arthropoda</taxon>
        <taxon>Hexapoda</taxon>
        <taxon>Insecta</taxon>
        <taxon>Pterygota</taxon>
        <taxon>Neoptera</taxon>
        <taxon>Endopterygota</taxon>
        <taxon>Hymenoptera</taxon>
        <taxon>Apocrita</taxon>
        <taxon>Ichneumonoidea</taxon>
        <taxon>Braconidae</taxon>
        <taxon>Microgastrinae</taxon>
        <taxon>Cotesia</taxon>
    </lineage>
</organism>
<dbReference type="InterPro" id="IPR016187">
    <property type="entry name" value="CTDL_fold"/>
</dbReference>
<dbReference type="Pfam" id="PF00059">
    <property type="entry name" value="Lectin_C"/>
    <property type="match status" value="1"/>
</dbReference>
<dbReference type="AlphaFoldDB" id="A0A8J2HSH9"/>